<evidence type="ECO:0000256" key="1">
    <source>
        <dbReference type="SAM" id="MobiDB-lite"/>
    </source>
</evidence>
<dbReference type="KEGG" id="ptkz:JDV02_002619"/>
<keyword evidence="3" id="KW-1185">Reference proteome</keyword>
<feature type="region of interest" description="Disordered" evidence="1">
    <location>
        <begin position="152"/>
        <end position="177"/>
    </location>
</feature>
<dbReference type="Proteomes" id="UP000829364">
    <property type="component" value="Chromosome 2"/>
</dbReference>
<reference evidence="2" key="1">
    <citation type="submission" date="2021-11" db="EMBL/GenBank/DDBJ databases">
        <title>Purpureocillium_takamizusanense_genome.</title>
        <authorList>
            <person name="Nguyen N.-H."/>
        </authorList>
    </citation>
    <scope>NUCLEOTIDE SEQUENCE</scope>
    <source>
        <strain evidence="2">PT3</strain>
    </source>
</reference>
<name>A0A9Q8QBD0_9HYPO</name>
<accession>A0A9Q8QBD0</accession>
<evidence type="ECO:0000313" key="2">
    <source>
        <dbReference type="EMBL" id="UNI16153.1"/>
    </source>
</evidence>
<proteinExistence type="predicted"/>
<evidence type="ECO:0000313" key="3">
    <source>
        <dbReference type="Proteomes" id="UP000829364"/>
    </source>
</evidence>
<dbReference type="AlphaFoldDB" id="A0A9Q8QBD0"/>
<feature type="compositionally biased region" description="Basic residues" evidence="1">
    <location>
        <begin position="156"/>
        <end position="169"/>
    </location>
</feature>
<organism evidence="2 3">
    <name type="scientific">Purpureocillium takamizusanense</name>
    <dbReference type="NCBI Taxonomy" id="2060973"/>
    <lineage>
        <taxon>Eukaryota</taxon>
        <taxon>Fungi</taxon>
        <taxon>Dikarya</taxon>
        <taxon>Ascomycota</taxon>
        <taxon>Pezizomycotina</taxon>
        <taxon>Sordariomycetes</taxon>
        <taxon>Hypocreomycetidae</taxon>
        <taxon>Hypocreales</taxon>
        <taxon>Ophiocordycipitaceae</taxon>
        <taxon>Purpureocillium</taxon>
    </lineage>
</organism>
<sequence length="177" mass="19625">MQTCSSPEHSEPISHCLESPKWQTQRPSPPPLRTKAPSGRNLPGQTQVQNKLEHGQMESSQPCGPSASSPMLVAADFMLRRFWRRDLLVAARPQPRVNDWNLWKPSSSFPHLTSFIEAVSRLVVLCCSPTTTQILDGPATRPLVAPTAVPPTVAATHHHQSARVPRHTYPRPVPLRS</sequence>
<feature type="region of interest" description="Disordered" evidence="1">
    <location>
        <begin position="1"/>
        <end position="46"/>
    </location>
</feature>
<dbReference type="GeneID" id="72064580"/>
<dbReference type="EMBL" id="CP086355">
    <property type="protein sequence ID" value="UNI16153.1"/>
    <property type="molecule type" value="Genomic_DNA"/>
</dbReference>
<dbReference type="RefSeq" id="XP_047839634.1">
    <property type="nucleotide sequence ID" value="XM_047983662.1"/>
</dbReference>
<protein>
    <submittedName>
        <fullName evidence="2">Uncharacterized protein</fullName>
    </submittedName>
</protein>
<gene>
    <name evidence="2" type="ORF">JDV02_002619</name>
</gene>